<evidence type="ECO:0000313" key="12">
    <source>
        <dbReference type="EMBL" id="QTE30746.1"/>
    </source>
</evidence>
<feature type="transmembrane region" description="Helical" evidence="9">
    <location>
        <begin position="53"/>
        <end position="78"/>
    </location>
</feature>
<evidence type="ECO:0000259" key="11">
    <source>
        <dbReference type="PROSITE" id="PS50929"/>
    </source>
</evidence>
<dbReference type="FunFam" id="3.40.50.300:FF:000854">
    <property type="entry name" value="Multidrug ABC transporter ATP-binding protein"/>
    <property type="match status" value="1"/>
</dbReference>
<evidence type="ECO:0000256" key="5">
    <source>
        <dbReference type="ARBA" id="ARBA00022741"/>
    </source>
</evidence>
<dbReference type="GO" id="GO:0005886">
    <property type="term" value="C:plasma membrane"/>
    <property type="evidence" value="ECO:0007669"/>
    <property type="project" value="UniProtKB-SubCell"/>
</dbReference>
<dbReference type="PROSITE" id="PS50893">
    <property type="entry name" value="ABC_TRANSPORTER_2"/>
    <property type="match status" value="1"/>
</dbReference>
<dbReference type="PROSITE" id="PS00211">
    <property type="entry name" value="ABC_TRANSPORTER_1"/>
    <property type="match status" value="1"/>
</dbReference>
<evidence type="ECO:0000259" key="10">
    <source>
        <dbReference type="PROSITE" id="PS50893"/>
    </source>
</evidence>
<dbReference type="PANTHER" id="PTHR43394">
    <property type="entry name" value="ATP-DEPENDENT PERMEASE MDL1, MITOCHONDRIAL"/>
    <property type="match status" value="1"/>
</dbReference>
<sequence length="583" mass="63408">MLIRLLRQYLRPYTRPIVIVLVLQLIQTLATLYLPSLNADIIDKGIAVGDTGYILRTGGWMLVVSLVQVVCAVVAVYFGARAAMAFGRDVREALFTRVQVFSAQEVGKFGAPSLITRTTNDVQQVQMVVLLTFTIMVMAPIMLVGGVVMALREDVALSRLLIVIVPVLGLAVGLIISRMIPYFRDMQKRIDRINAVLREQITGLRVIRAFVRERRESERFDVANTALFDTSLRVGKLMALMFPTVMLVMNASSVAIMWFGAQRIDSGQMQIGALTAFLSYIMYILMAVMIATMMFVMVPRAVVSAERIGEVLDTESTVLEPAAAVPLVARLAGAAPAGVLELRDAQFRYPGAESSVLRAVSLTAMPGRITAIIGSTGSGKTTLLSLIPRLFDVTGGAVLIDGVDVRELELDDLWSRIGLVPQKPFLFSGTVASNLRYGKADATDAELWHALEVAQARSFVEAMPKGLDAPISQGGTNVSGGQRQRLAIARALVKRPPIYLFDDSFSALDFATDAALRAALVPETRAATVVIVAQRVSTIRYADQIVVLDDGEVVGVGTHLELMESSQTYREIVLSQVTEEEAA</sequence>
<dbReference type="Pfam" id="PF00005">
    <property type="entry name" value="ABC_tran"/>
    <property type="match status" value="1"/>
</dbReference>
<evidence type="ECO:0000256" key="6">
    <source>
        <dbReference type="ARBA" id="ARBA00022840"/>
    </source>
</evidence>
<keyword evidence="13" id="KW-1185">Reference proteome</keyword>
<name>A0A8A4ZJR1_9MICO</name>
<feature type="domain" description="ABC transporter" evidence="10">
    <location>
        <begin position="340"/>
        <end position="575"/>
    </location>
</feature>
<evidence type="ECO:0000256" key="3">
    <source>
        <dbReference type="ARBA" id="ARBA00022475"/>
    </source>
</evidence>
<dbReference type="EMBL" id="CP071868">
    <property type="protein sequence ID" value="QTE30746.1"/>
    <property type="molecule type" value="Genomic_DNA"/>
</dbReference>
<dbReference type="InterPro" id="IPR039421">
    <property type="entry name" value="Type_1_exporter"/>
</dbReference>
<accession>A0A8A4ZJR1</accession>
<dbReference type="GO" id="GO:0016887">
    <property type="term" value="F:ATP hydrolysis activity"/>
    <property type="evidence" value="ECO:0007669"/>
    <property type="project" value="InterPro"/>
</dbReference>
<keyword evidence="2" id="KW-0813">Transport</keyword>
<dbReference type="SUPFAM" id="SSF52540">
    <property type="entry name" value="P-loop containing nucleoside triphosphate hydrolases"/>
    <property type="match status" value="1"/>
</dbReference>
<organism evidence="12 13">
    <name type="scientific">Pengzhenrongella sicca</name>
    <dbReference type="NCBI Taxonomy" id="2819238"/>
    <lineage>
        <taxon>Bacteria</taxon>
        <taxon>Bacillati</taxon>
        <taxon>Actinomycetota</taxon>
        <taxon>Actinomycetes</taxon>
        <taxon>Micrococcales</taxon>
        <taxon>Pengzhenrongella</taxon>
    </lineage>
</organism>
<dbReference type="Proteomes" id="UP000663937">
    <property type="component" value="Chromosome"/>
</dbReference>
<dbReference type="Gene3D" id="3.40.50.300">
    <property type="entry name" value="P-loop containing nucleotide triphosphate hydrolases"/>
    <property type="match status" value="1"/>
</dbReference>
<evidence type="ECO:0000256" key="1">
    <source>
        <dbReference type="ARBA" id="ARBA00004651"/>
    </source>
</evidence>
<comment type="subcellular location">
    <subcellularLocation>
        <location evidence="1">Cell membrane</location>
        <topology evidence="1">Multi-pass membrane protein</topology>
    </subcellularLocation>
</comment>
<gene>
    <name evidence="12" type="ORF">J4E96_07315</name>
</gene>
<evidence type="ECO:0000256" key="9">
    <source>
        <dbReference type="SAM" id="Phobius"/>
    </source>
</evidence>
<dbReference type="GO" id="GO:0005524">
    <property type="term" value="F:ATP binding"/>
    <property type="evidence" value="ECO:0007669"/>
    <property type="project" value="UniProtKB-KW"/>
</dbReference>
<feature type="transmembrane region" description="Helical" evidence="9">
    <location>
        <begin position="237"/>
        <end position="259"/>
    </location>
</feature>
<keyword evidence="6 12" id="KW-0067">ATP-binding</keyword>
<keyword evidence="8 9" id="KW-0472">Membrane</keyword>
<evidence type="ECO:0000256" key="4">
    <source>
        <dbReference type="ARBA" id="ARBA00022692"/>
    </source>
</evidence>
<dbReference type="Gene3D" id="1.20.1560.10">
    <property type="entry name" value="ABC transporter type 1, transmembrane domain"/>
    <property type="match status" value="1"/>
</dbReference>
<dbReference type="InterPro" id="IPR036640">
    <property type="entry name" value="ABC1_TM_sf"/>
</dbReference>
<dbReference type="SUPFAM" id="SSF90123">
    <property type="entry name" value="ABC transporter transmembrane region"/>
    <property type="match status" value="1"/>
</dbReference>
<feature type="domain" description="ABC transmembrane type-1" evidence="11">
    <location>
        <begin position="18"/>
        <end position="300"/>
    </location>
</feature>
<feature type="transmembrane region" description="Helical" evidence="9">
    <location>
        <begin position="12"/>
        <end position="33"/>
    </location>
</feature>
<dbReference type="KEGG" id="psic:J4E96_07315"/>
<dbReference type="PANTHER" id="PTHR43394:SF1">
    <property type="entry name" value="ATP-BINDING CASSETTE SUB-FAMILY B MEMBER 10, MITOCHONDRIAL"/>
    <property type="match status" value="1"/>
</dbReference>
<evidence type="ECO:0000313" key="13">
    <source>
        <dbReference type="Proteomes" id="UP000663937"/>
    </source>
</evidence>
<protein>
    <submittedName>
        <fullName evidence="12">ABC transporter ATP-binding protein</fullName>
    </submittedName>
</protein>
<dbReference type="SMART" id="SM00382">
    <property type="entry name" value="AAA"/>
    <property type="match status" value="1"/>
</dbReference>
<reference evidence="12" key="1">
    <citation type="submission" date="2021-03" db="EMBL/GenBank/DDBJ databases">
        <title>Pengzhenrongella sicca gen. nov., sp. nov., a new member of suborder Micrococcineae isolated from High-Arctic tundra soil.</title>
        <authorList>
            <person name="Peng F."/>
        </authorList>
    </citation>
    <scope>NUCLEOTIDE SEQUENCE</scope>
    <source>
        <strain evidence="12">LRZ-2</strain>
    </source>
</reference>
<keyword evidence="7 9" id="KW-1133">Transmembrane helix</keyword>
<dbReference type="AlphaFoldDB" id="A0A8A4ZJR1"/>
<dbReference type="InterPro" id="IPR027417">
    <property type="entry name" value="P-loop_NTPase"/>
</dbReference>
<evidence type="ECO:0000256" key="8">
    <source>
        <dbReference type="ARBA" id="ARBA00023136"/>
    </source>
</evidence>
<dbReference type="Pfam" id="PF00664">
    <property type="entry name" value="ABC_membrane"/>
    <property type="match status" value="1"/>
</dbReference>
<keyword evidence="4 9" id="KW-0812">Transmembrane</keyword>
<dbReference type="InterPro" id="IPR003593">
    <property type="entry name" value="AAA+_ATPase"/>
</dbReference>
<keyword evidence="5" id="KW-0547">Nucleotide-binding</keyword>
<dbReference type="CDD" id="cd18548">
    <property type="entry name" value="ABC_6TM_Tm287_like"/>
    <property type="match status" value="1"/>
</dbReference>
<feature type="transmembrane region" description="Helical" evidence="9">
    <location>
        <begin position="271"/>
        <end position="298"/>
    </location>
</feature>
<evidence type="ECO:0000256" key="7">
    <source>
        <dbReference type="ARBA" id="ARBA00022989"/>
    </source>
</evidence>
<dbReference type="InterPro" id="IPR003439">
    <property type="entry name" value="ABC_transporter-like_ATP-bd"/>
</dbReference>
<dbReference type="FunFam" id="1.20.1560.10:FF:000040">
    <property type="entry name" value="Multidrug ABC transporter ATP-binding protein"/>
    <property type="match status" value="1"/>
</dbReference>
<dbReference type="InterPro" id="IPR017871">
    <property type="entry name" value="ABC_transporter-like_CS"/>
</dbReference>
<dbReference type="GO" id="GO:0015421">
    <property type="term" value="F:ABC-type oligopeptide transporter activity"/>
    <property type="evidence" value="ECO:0007669"/>
    <property type="project" value="TreeGrafter"/>
</dbReference>
<evidence type="ECO:0000256" key="2">
    <source>
        <dbReference type="ARBA" id="ARBA00022448"/>
    </source>
</evidence>
<dbReference type="PROSITE" id="PS50929">
    <property type="entry name" value="ABC_TM1F"/>
    <property type="match status" value="1"/>
</dbReference>
<feature type="transmembrane region" description="Helical" evidence="9">
    <location>
        <begin position="157"/>
        <end position="180"/>
    </location>
</feature>
<proteinExistence type="predicted"/>
<dbReference type="RefSeq" id="WP_227425112.1">
    <property type="nucleotide sequence ID" value="NZ_CP071868.1"/>
</dbReference>
<dbReference type="InterPro" id="IPR011527">
    <property type="entry name" value="ABC1_TM_dom"/>
</dbReference>
<keyword evidence="3" id="KW-1003">Cell membrane</keyword>
<feature type="transmembrane region" description="Helical" evidence="9">
    <location>
        <begin position="127"/>
        <end position="151"/>
    </location>
</feature>